<dbReference type="eggNOG" id="COG2336">
    <property type="taxonomic scope" value="Bacteria"/>
</dbReference>
<evidence type="ECO:0000313" key="4">
    <source>
        <dbReference type="Proteomes" id="UP000009223"/>
    </source>
</evidence>
<dbReference type="Proteomes" id="UP000009223">
    <property type="component" value="Chromosome"/>
</dbReference>
<reference evidence="4" key="1">
    <citation type="submission" date="2009-12" db="EMBL/GenBank/DDBJ databases">
        <title>Complete sequence of Treponema primitia strain ZAS-2.</title>
        <authorList>
            <person name="Tetu S.G."/>
            <person name="Matson E."/>
            <person name="Ren Q."/>
            <person name="Seshadri R."/>
            <person name="Elbourne L."/>
            <person name="Hassan K.A."/>
            <person name="Durkin A."/>
            <person name="Radune D."/>
            <person name="Mohamoud Y."/>
            <person name="Shay R."/>
            <person name="Jin S."/>
            <person name="Zhang X."/>
            <person name="Lucey K."/>
            <person name="Ballor N.R."/>
            <person name="Ottesen E."/>
            <person name="Rosenthal R."/>
            <person name="Allen A."/>
            <person name="Leadbetter J.R."/>
            <person name="Paulsen I.T."/>
        </authorList>
    </citation>
    <scope>NUCLEOTIDE SEQUENCE [LARGE SCALE GENOMIC DNA]</scope>
    <source>
        <strain evidence="4">ATCC BAA-887 / DSM 12427 / ZAS-2</strain>
    </source>
</reference>
<feature type="domain" description="SpoVT-AbrB" evidence="2">
    <location>
        <begin position="29"/>
        <end position="72"/>
    </location>
</feature>
<dbReference type="AlphaFoldDB" id="F5YGT3"/>
<dbReference type="GO" id="GO:0003677">
    <property type="term" value="F:DNA binding"/>
    <property type="evidence" value="ECO:0007669"/>
    <property type="project" value="UniProtKB-UniRule"/>
</dbReference>
<reference evidence="3 4" key="2">
    <citation type="journal article" date="2011" name="ISME J.">
        <title>RNA-seq reveals cooperative metabolic interactions between two termite-gut spirochete species in co-culture.</title>
        <authorList>
            <person name="Rosenthal A.Z."/>
            <person name="Matson E.G."/>
            <person name="Eldar A."/>
            <person name="Leadbetter J.R."/>
        </authorList>
    </citation>
    <scope>NUCLEOTIDE SEQUENCE [LARGE SCALE GENOMIC DNA]</scope>
    <source>
        <strain evidence="4">ATCC BAA-887 / DSM 12427 / ZAS-2</strain>
    </source>
</reference>
<protein>
    <submittedName>
        <fullName evidence="3">Toxin-antitoxin system, antitoxin component, MazF family</fullName>
    </submittedName>
</protein>
<dbReference type="STRING" id="545694.TREPR_1196"/>
<dbReference type="SMART" id="SM00966">
    <property type="entry name" value="SpoVT_AbrB"/>
    <property type="match status" value="1"/>
</dbReference>
<dbReference type="InterPro" id="IPR007159">
    <property type="entry name" value="SpoVT-AbrB_dom"/>
</dbReference>
<dbReference type="PROSITE" id="PS51740">
    <property type="entry name" value="SPOVT_ABRB"/>
    <property type="match status" value="1"/>
</dbReference>
<gene>
    <name evidence="3" type="ordered locus">TREPR_1196</name>
</gene>
<dbReference type="KEGG" id="tpi:TREPR_1196"/>
<dbReference type="Pfam" id="PF04014">
    <property type="entry name" value="MazE_antitoxin"/>
    <property type="match status" value="1"/>
</dbReference>
<dbReference type="RefSeq" id="WP_015708878.1">
    <property type="nucleotide sequence ID" value="NC_015578.1"/>
</dbReference>
<keyword evidence="4" id="KW-1185">Reference proteome</keyword>
<accession>F5YGT3</accession>
<evidence type="ECO:0000256" key="1">
    <source>
        <dbReference type="PROSITE-ProRule" id="PRU01076"/>
    </source>
</evidence>
<dbReference type="InterPro" id="IPR037914">
    <property type="entry name" value="SpoVT-AbrB_sf"/>
</dbReference>
<keyword evidence="1" id="KW-0238">DNA-binding</keyword>
<dbReference type="Gene3D" id="2.10.260.10">
    <property type="match status" value="1"/>
</dbReference>
<dbReference type="SUPFAM" id="SSF89447">
    <property type="entry name" value="AbrB/MazE/MraZ-like"/>
    <property type="match status" value="1"/>
</dbReference>
<dbReference type="HOGENOM" id="CLU_150554_3_1_12"/>
<proteinExistence type="predicted"/>
<sequence length="110" mass="12907">MALSIEAKKSLTKENNYNIITYREKMMIVSVVSIGNSRGIRIPKSIINEFNIEDKIELQIHEDELVLKPISKKPRLGWEKAFKKMNENLDDKLIISNTLEDDVFDWDWEP</sequence>
<evidence type="ECO:0000313" key="3">
    <source>
        <dbReference type="EMBL" id="AEF86599.1"/>
    </source>
</evidence>
<dbReference type="EMBL" id="CP001843">
    <property type="protein sequence ID" value="AEF86599.1"/>
    <property type="molecule type" value="Genomic_DNA"/>
</dbReference>
<organism evidence="3 4">
    <name type="scientific">Treponema primitia (strain ATCC BAA-887 / DSM 12427 / ZAS-2)</name>
    <dbReference type="NCBI Taxonomy" id="545694"/>
    <lineage>
        <taxon>Bacteria</taxon>
        <taxon>Pseudomonadati</taxon>
        <taxon>Spirochaetota</taxon>
        <taxon>Spirochaetia</taxon>
        <taxon>Spirochaetales</taxon>
        <taxon>Treponemataceae</taxon>
        <taxon>Treponema</taxon>
    </lineage>
</organism>
<evidence type="ECO:0000259" key="2">
    <source>
        <dbReference type="PROSITE" id="PS51740"/>
    </source>
</evidence>
<name>F5YGT3_TREPZ</name>